<dbReference type="GO" id="GO:0004222">
    <property type="term" value="F:metalloendopeptidase activity"/>
    <property type="evidence" value="ECO:0007669"/>
    <property type="project" value="TreeGrafter"/>
</dbReference>
<feature type="domain" description="M23ase beta-sheet core" evidence="2">
    <location>
        <begin position="161"/>
        <end position="255"/>
    </location>
</feature>
<dbReference type="PATRIC" id="fig|1178515.4.peg.3430"/>
<organism evidence="3 4">
    <name type="scientific">Paenibacillus swuensis</name>
    <dbReference type="NCBI Taxonomy" id="1178515"/>
    <lineage>
        <taxon>Bacteria</taxon>
        <taxon>Bacillati</taxon>
        <taxon>Bacillota</taxon>
        <taxon>Bacilli</taxon>
        <taxon>Bacillales</taxon>
        <taxon>Paenibacillaceae</taxon>
        <taxon>Paenibacillus</taxon>
    </lineage>
</organism>
<dbReference type="Pfam" id="PF01551">
    <property type="entry name" value="Peptidase_M23"/>
    <property type="match status" value="1"/>
</dbReference>
<accession>A0A172TPK9</accession>
<proteinExistence type="predicted"/>
<gene>
    <name evidence="3" type="ORF">SY83_17050</name>
</gene>
<dbReference type="SUPFAM" id="SSF51261">
    <property type="entry name" value="Duplicated hybrid motif"/>
    <property type="match status" value="1"/>
</dbReference>
<dbReference type="STRING" id="1178515.SY83_17050"/>
<evidence type="ECO:0000313" key="4">
    <source>
        <dbReference type="Proteomes" id="UP000076927"/>
    </source>
</evidence>
<evidence type="ECO:0000256" key="1">
    <source>
        <dbReference type="ARBA" id="ARBA00022729"/>
    </source>
</evidence>
<dbReference type="InterPro" id="IPR011055">
    <property type="entry name" value="Dup_hybrid_motif"/>
</dbReference>
<dbReference type="CDD" id="cd12797">
    <property type="entry name" value="M23_peptidase"/>
    <property type="match status" value="1"/>
</dbReference>
<dbReference type="AlphaFoldDB" id="A0A172TPK9"/>
<dbReference type="KEGG" id="pswu:SY83_17050"/>
<protein>
    <recommendedName>
        <fullName evidence="2">M23ase beta-sheet core domain-containing protein</fullName>
    </recommendedName>
</protein>
<dbReference type="Proteomes" id="UP000076927">
    <property type="component" value="Chromosome"/>
</dbReference>
<sequence length="268" mass="30379">MKDKETNMFLNHTTAEQAKRSSWSLFPETVSIGDAVFVRSSKASKVSWQGKSYTLQPFGSGYYTYLPIQRHVKPGTYTIGNQKLKVITKKFKTQYLQVTKQMEGMKRNTKRIEEDQKKINAARSKSQPTLLYTSSFIQPVSGRVSTYYGETRFVNGKFDKSHMAIDYAAKTGTPVKATNDGKVVLAESLYLSGNSIYVDHGMKLFSQYIHLSKLNVKPGETVKRGQVIGWVGSTGFSTGPHLHFAFWMHNVPVNPNQFYNTNPFRWTS</sequence>
<reference evidence="3 4" key="1">
    <citation type="submission" date="2015-01" db="EMBL/GenBank/DDBJ databases">
        <title>Paenibacillus swuensis/DY6/whole genome sequencing.</title>
        <authorList>
            <person name="Kim M.K."/>
            <person name="Srinivasan S."/>
            <person name="Lee J.-J."/>
        </authorList>
    </citation>
    <scope>NUCLEOTIDE SEQUENCE [LARGE SCALE GENOMIC DNA]</scope>
    <source>
        <strain evidence="3 4">DY6</strain>
    </source>
</reference>
<evidence type="ECO:0000313" key="3">
    <source>
        <dbReference type="EMBL" id="ANE48991.1"/>
    </source>
</evidence>
<keyword evidence="1" id="KW-0732">Signal</keyword>
<dbReference type="InterPro" id="IPR016047">
    <property type="entry name" value="M23ase_b-sheet_dom"/>
</dbReference>
<dbReference type="EMBL" id="CP011388">
    <property type="protein sequence ID" value="ANE48991.1"/>
    <property type="molecule type" value="Genomic_DNA"/>
</dbReference>
<keyword evidence="4" id="KW-1185">Reference proteome</keyword>
<dbReference type="Gene3D" id="2.70.70.10">
    <property type="entry name" value="Glucose Permease (Domain IIA)"/>
    <property type="match status" value="1"/>
</dbReference>
<evidence type="ECO:0000259" key="2">
    <source>
        <dbReference type="Pfam" id="PF01551"/>
    </source>
</evidence>
<dbReference type="InterPro" id="IPR050570">
    <property type="entry name" value="Cell_wall_metabolism_enzyme"/>
</dbReference>
<dbReference type="PANTHER" id="PTHR21666">
    <property type="entry name" value="PEPTIDASE-RELATED"/>
    <property type="match status" value="1"/>
</dbReference>
<dbReference type="PANTHER" id="PTHR21666:SF289">
    <property type="entry name" value="L-ALA--D-GLU ENDOPEPTIDASE"/>
    <property type="match status" value="1"/>
</dbReference>
<name>A0A172TPK9_9BACL</name>